<sequence length="441" mass="45000">MSDTADPTARPGTGTAPPGGPDRPTSTRRPRIGGVDAARGVALLGMIAAHALLEVTDDGAPTANYLIVGGRAAALFAVLAGVAIAFMTGRARVRPGPDARGATATLLTRAAVLLVLGLALGWTDTGVAAVILPYYAIMFVLAVPLVLLPTRALVVLGSAIAVVVPVLSQLVRPGLPTPLLENPSFAQVVQDPLGLLSELALTGYYPALPWTAYVCAGIVVGRLDLSSVRTAWRLLAGGALAALVVTGLSWLVLGPFGGLDRIADATSPDELSTAPTVAGYVIASPEGTTPTDTWWWLTAVSPHSASPPDLIATTGSALAVIGAALLLGHAARRGAGRILNLALVPLAAAGSMTLTLYTASILFMNSPLDTFDPVPGYLLQVVVALAFGLAWARIIGRGPVEAVVSRLAHAARDRARTGARTAGGSLGRTGGTGRHRSGRRP</sequence>
<feature type="transmembrane region" description="Helical" evidence="2">
    <location>
        <begin position="338"/>
        <end position="357"/>
    </location>
</feature>
<evidence type="ECO:0000313" key="4">
    <source>
        <dbReference type="EMBL" id="RZT86531.1"/>
    </source>
</evidence>
<dbReference type="Pfam" id="PF07786">
    <property type="entry name" value="HGSNAT_cat"/>
    <property type="match status" value="1"/>
</dbReference>
<keyword evidence="2" id="KW-0812">Transmembrane</keyword>
<reference evidence="4 5" key="1">
    <citation type="submission" date="2019-02" db="EMBL/GenBank/DDBJ databases">
        <title>Sequencing the genomes of 1000 actinobacteria strains.</title>
        <authorList>
            <person name="Klenk H.-P."/>
        </authorList>
    </citation>
    <scope>NUCLEOTIDE SEQUENCE [LARGE SCALE GENOMIC DNA]</scope>
    <source>
        <strain evidence="4 5">DSM 45779</strain>
    </source>
</reference>
<feature type="transmembrane region" description="Helical" evidence="2">
    <location>
        <begin position="153"/>
        <end position="171"/>
    </location>
</feature>
<dbReference type="RefSeq" id="WP_242623150.1">
    <property type="nucleotide sequence ID" value="NZ_SHKL01000001.1"/>
</dbReference>
<dbReference type="AlphaFoldDB" id="A0A4Q7UZS1"/>
<evidence type="ECO:0000256" key="1">
    <source>
        <dbReference type="SAM" id="MobiDB-lite"/>
    </source>
</evidence>
<keyword evidence="5" id="KW-1185">Reference proteome</keyword>
<organism evidence="4 5">
    <name type="scientific">Pseudonocardia sediminis</name>
    <dbReference type="NCBI Taxonomy" id="1397368"/>
    <lineage>
        <taxon>Bacteria</taxon>
        <taxon>Bacillati</taxon>
        <taxon>Actinomycetota</taxon>
        <taxon>Actinomycetes</taxon>
        <taxon>Pseudonocardiales</taxon>
        <taxon>Pseudonocardiaceae</taxon>
        <taxon>Pseudonocardia</taxon>
    </lineage>
</organism>
<keyword evidence="2" id="KW-1133">Transmembrane helix</keyword>
<feature type="transmembrane region" description="Helical" evidence="2">
    <location>
        <begin position="128"/>
        <end position="148"/>
    </location>
</feature>
<feature type="region of interest" description="Disordered" evidence="1">
    <location>
        <begin position="1"/>
        <end position="32"/>
    </location>
</feature>
<dbReference type="Proteomes" id="UP000291591">
    <property type="component" value="Unassembled WGS sequence"/>
</dbReference>
<feature type="transmembrane region" description="Helical" evidence="2">
    <location>
        <begin position="101"/>
        <end position="122"/>
    </location>
</feature>
<feature type="transmembrane region" description="Helical" evidence="2">
    <location>
        <begin position="203"/>
        <end position="220"/>
    </location>
</feature>
<feature type="transmembrane region" description="Helical" evidence="2">
    <location>
        <begin position="310"/>
        <end position="331"/>
    </location>
</feature>
<evidence type="ECO:0000259" key="3">
    <source>
        <dbReference type="Pfam" id="PF07786"/>
    </source>
</evidence>
<comment type="caution">
    <text evidence="4">The sequence shown here is derived from an EMBL/GenBank/DDBJ whole genome shotgun (WGS) entry which is preliminary data.</text>
</comment>
<accession>A0A4Q7UZS1</accession>
<name>A0A4Q7UZS1_PSEST</name>
<dbReference type="EMBL" id="SHKL01000001">
    <property type="protein sequence ID" value="RZT86531.1"/>
    <property type="molecule type" value="Genomic_DNA"/>
</dbReference>
<feature type="compositionally biased region" description="Low complexity" evidence="1">
    <location>
        <begin position="1"/>
        <end position="16"/>
    </location>
</feature>
<dbReference type="PANTHER" id="PTHR30590">
    <property type="entry name" value="INNER MEMBRANE PROTEIN"/>
    <property type="match status" value="1"/>
</dbReference>
<keyword evidence="2" id="KW-0472">Membrane</keyword>
<proteinExistence type="predicted"/>
<feature type="transmembrane region" description="Helical" evidence="2">
    <location>
        <begin position="377"/>
        <end position="396"/>
    </location>
</feature>
<gene>
    <name evidence="4" type="ORF">EV383_3428</name>
</gene>
<feature type="region of interest" description="Disordered" evidence="1">
    <location>
        <begin position="415"/>
        <end position="441"/>
    </location>
</feature>
<dbReference type="InterPro" id="IPR052529">
    <property type="entry name" value="Bact_Transport_Assoc"/>
</dbReference>
<feature type="transmembrane region" description="Helical" evidence="2">
    <location>
        <begin position="232"/>
        <end position="253"/>
    </location>
</feature>
<protein>
    <submittedName>
        <fullName evidence="4">Uncharacterized protein DUF1624</fullName>
    </submittedName>
</protein>
<feature type="transmembrane region" description="Helical" evidence="2">
    <location>
        <begin position="65"/>
        <end position="89"/>
    </location>
</feature>
<feature type="domain" description="Heparan-alpha-glucosaminide N-acetyltransferase catalytic" evidence="3">
    <location>
        <begin position="31"/>
        <end position="234"/>
    </location>
</feature>
<evidence type="ECO:0000313" key="5">
    <source>
        <dbReference type="Proteomes" id="UP000291591"/>
    </source>
</evidence>
<dbReference type="PANTHER" id="PTHR30590:SF3">
    <property type="entry name" value="HYPOTHETICAL MEMBRANE SPANNING PROTEIN"/>
    <property type="match status" value="1"/>
</dbReference>
<dbReference type="InterPro" id="IPR012429">
    <property type="entry name" value="HGSNAT_cat"/>
</dbReference>
<evidence type="ECO:0000256" key="2">
    <source>
        <dbReference type="SAM" id="Phobius"/>
    </source>
</evidence>